<organism evidence="1 2">
    <name type="scientific">Strongylus vulgaris</name>
    <name type="common">Blood worm</name>
    <dbReference type="NCBI Taxonomy" id="40348"/>
    <lineage>
        <taxon>Eukaryota</taxon>
        <taxon>Metazoa</taxon>
        <taxon>Ecdysozoa</taxon>
        <taxon>Nematoda</taxon>
        <taxon>Chromadorea</taxon>
        <taxon>Rhabditida</taxon>
        <taxon>Rhabditina</taxon>
        <taxon>Rhabditomorpha</taxon>
        <taxon>Strongyloidea</taxon>
        <taxon>Strongylidae</taxon>
        <taxon>Strongylus</taxon>
    </lineage>
</organism>
<name>A0A3P7KYL5_STRVU</name>
<proteinExistence type="predicted"/>
<reference evidence="1 2" key="1">
    <citation type="submission" date="2018-11" db="EMBL/GenBank/DDBJ databases">
        <authorList>
            <consortium name="Pathogen Informatics"/>
        </authorList>
    </citation>
    <scope>NUCLEOTIDE SEQUENCE [LARGE SCALE GENOMIC DNA]</scope>
</reference>
<dbReference type="Proteomes" id="UP000270094">
    <property type="component" value="Unassembled WGS sequence"/>
</dbReference>
<keyword evidence="2" id="KW-1185">Reference proteome</keyword>
<evidence type="ECO:0000313" key="2">
    <source>
        <dbReference type="Proteomes" id="UP000270094"/>
    </source>
</evidence>
<protein>
    <submittedName>
        <fullName evidence="1">Uncharacterized protein</fullName>
    </submittedName>
</protein>
<sequence length="91" mass="10492">GEVIRAVCLDVNLLDGSYVAECYSILKRRLYRIHIPNGRICKSWELQFVVRNTDKNGISYVDSFNVLEQTELESKYVVLGSDGVVRVRHFK</sequence>
<accession>A0A3P7KYL5</accession>
<gene>
    <name evidence="1" type="ORF">SVUK_LOCUS7250</name>
</gene>
<feature type="non-terminal residue" evidence="1">
    <location>
        <position position="1"/>
    </location>
</feature>
<dbReference type="AlphaFoldDB" id="A0A3P7KYL5"/>
<dbReference type="EMBL" id="UYYB01024473">
    <property type="protein sequence ID" value="VDM72252.1"/>
    <property type="molecule type" value="Genomic_DNA"/>
</dbReference>
<evidence type="ECO:0000313" key="1">
    <source>
        <dbReference type="EMBL" id="VDM72252.1"/>
    </source>
</evidence>
<dbReference type="OrthoDB" id="10404364at2759"/>